<dbReference type="GO" id="GO:0008137">
    <property type="term" value="F:NADH dehydrogenase (ubiquinone) activity"/>
    <property type="evidence" value="ECO:0007669"/>
    <property type="project" value="InterPro"/>
</dbReference>
<keyword evidence="2" id="KW-1003">Cell membrane</keyword>
<dbReference type="eggNOG" id="arCOG01537">
    <property type="taxonomic scope" value="Archaea"/>
</dbReference>
<evidence type="ECO:0000256" key="3">
    <source>
        <dbReference type="ARBA" id="ARBA00022692"/>
    </source>
</evidence>
<organism evidence="8 9">
    <name type="scientific">Staphylothermus marinus (strain ATCC 43588 / DSM 3639 / JCM 9404 / F1)</name>
    <dbReference type="NCBI Taxonomy" id="399550"/>
    <lineage>
        <taxon>Archaea</taxon>
        <taxon>Thermoproteota</taxon>
        <taxon>Thermoprotei</taxon>
        <taxon>Desulfurococcales</taxon>
        <taxon>Desulfurococcaceae</taxon>
        <taxon>Staphylothermus</taxon>
    </lineage>
</organism>
<keyword evidence="5 6" id="KW-0472">Membrane</keyword>
<dbReference type="GO" id="GO:0005886">
    <property type="term" value="C:plasma membrane"/>
    <property type="evidence" value="ECO:0007669"/>
    <property type="project" value="UniProtKB-SubCell"/>
</dbReference>
<dbReference type="KEGG" id="smr:Smar_1058"/>
<dbReference type="RefSeq" id="WP_011839347.1">
    <property type="nucleotide sequence ID" value="NC_009033.1"/>
</dbReference>
<protein>
    <submittedName>
        <fullName evidence="8">NADH/Ubiquinone/plastoquinone (Complex I)</fullName>
    </submittedName>
</protein>
<evidence type="ECO:0000313" key="9">
    <source>
        <dbReference type="Proteomes" id="UP000000254"/>
    </source>
</evidence>
<evidence type="ECO:0000256" key="6">
    <source>
        <dbReference type="SAM" id="Phobius"/>
    </source>
</evidence>
<keyword evidence="4 6" id="KW-1133">Transmembrane helix</keyword>
<feature type="transmembrane region" description="Helical" evidence="6">
    <location>
        <begin position="259"/>
        <end position="279"/>
    </location>
</feature>
<dbReference type="InterPro" id="IPR003918">
    <property type="entry name" value="NADH_UbQ_OxRdtase"/>
</dbReference>
<feature type="transmembrane region" description="Helical" evidence="6">
    <location>
        <begin position="44"/>
        <end position="61"/>
    </location>
</feature>
<dbReference type="GeneID" id="4906869"/>
<feature type="transmembrane region" description="Helical" evidence="6">
    <location>
        <begin position="291"/>
        <end position="311"/>
    </location>
</feature>
<feature type="transmembrane region" description="Helical" evidence="6">
    <location>
        <begin position="12"/>
        <end position="32"/>
    </location>
</feature>
<dbReference type="AlphaFoldDB" id="A3DNE6"/>
<reference evidence="9" key="1">
    <citation type="journal article" date="2009" name="BMC Genomics">
        <title>The complete genome sequence of Staphylothermus marinus reveals differences in sulfur metabolism among heterotrophic Crenarchaeota.</title>
        <authorList>
            <person name="Anderson I.J."/>
            <person name="Dharmarajan L."/>
            <person name="Rodriguez J."/>
            <person name="Hooper S."/>
            <person name="Porat I."/>
            <person name="Ulrich L.E."/>
            <person name="Elkins J.G."/>
            <person name="Mavromatis K."/>
            <person name="Sun H."/>
            <person name="Land M."/>
            <person name="Lapidus A."/>
            <person name="Lucas S."/>
            <person name="Barry K."/>
            <person name="Huber H."/>
            <person name="Zhulin I.B."/>
            <person name="Whitman W.B."/>
            <person name="Mukhopadhyay B."/>
            <person name="Woese C."/>
            <person name="Bristow J."/>
            <person name="Kyrpides N."/>
        </authorList>
    </citation>
    <scope>NUCLEOTIDE SEQUENCE [LARGE SCALE GENOMIC DNA]</scope>
    <source>
        <strain evidence="9">ATCC 43588 / DSM 3639 / JCM 9404 / F1</strain>
    </source>
</reference>
<feature type="transmembrane region" description="Helical" evidence="6">
    <location>
        <begin position="152"/>
        <end position="178"/>
    </location>
</feature>
<feature type="transmembrane region" description="Helical" evidence="6">
    <location>
        <begin position="366"/>
        <end position="399"/>
    </location>
</feature>
<dbReference type="PANTHER" id="PTHR42703">
    <property type="entry name" value="NADH DEHYDROGENASE"/>
    <property type="match status" value="1"/>
</dbReference>
<dbReference type="HOGENOM" id="CLU_540378_0_0_2"/>
<comment type="subcellular location">
    <subcellularLocation>
        <location evidence="1">Cell membrane</location>
        <topology evidence="1">Multi-pass membrane protein</topology>
    </subcellularLocation>
</comment>
<name>A3DNE6_STAMF</name>
<evidence type="ECO:0000256" key="5">
    <source>
        <dbReference type="ARBA" id="ARBA00023136"/>
    </source>
</evidence>
<feature type="transmembrane region" description="Helical" evidence="6">
    <location>
        <begin position="198"/>
        <end position="221"/>
    </location>
</feature>
<reference evidence="8 9" key="2">
    <citation type="journal article" date="2009" name="Stand. Genomic Sci.">
        <title>Complete genome sequence of Staphylothermus marinus Stetter and Fiala 1986 type strain F1.</title>
        <authorList>
            <person name="Anderson I.J."/>
            <person name="Sun H."/>
            <person name="Lapidus A."/>
            <person name="Copeland A."/>
            <person name="Glavina Del Rio T."/>
            <person name="Tice H."/>
            <person name="Dalin E."/>
            <person name="Lucas S."/>
            <person name="Barry K."/>
            <person name="Land M."/>
            <person name="Richardson P."/>
            <person name="Huber H."/>
            <person name="Kyrpides N.C."/>
        </authorList>
    </citation>
    <scope>NUCLEOTIDE SEQUENCE [LARGE SCALE GENOMIC DNA]</scope>
    <source>
        <strain evidence="9">ATCC 43588 / DSM 3639 / JCM 9404 / F1</strain>
    </source>
</reference>
<feature type="transmembrane region" description="Helical" evidence="6">
    <location>
        <begin position="471"/>
        <end position="493"/>
    </location>
</feature>
<feature type="transmembrane region" description="Helical" evidence="6">
    <location>
        <begin position="317"/>
        <end position="336"/>
    </location>
</feature>
<dbReference type="PRINTS" id="PR01437">
    <property type="entry name" value="NUOXDRDTASE4"/>
</dbReference>
<evidence type="ECO:0000256" key="4">
    <source>
        <dbReference type="ARBA" id="ARBA00022989"/>
    </source>
</evidence>
<evidence type="ECO:0000313" key="8">
    <source>
        <dbReference type="EMBL" id="ABN70156.1"/>
    </source>
</evidence>
<feature type="transmembrane region" description="Helical" evidence="6">
    <location>
        <begin position="405"/>
        <end position="425"/>
    </location>
</feature>
<evidence type="ECO:0000259" key="7">
    <source>
        <dbReference type="Pfam" id="PF00361"/>
    </source>
</evidence>
<proteinExistence type="predicted"/>
<dbReference type="GO" id="GO:0042773">
    <property type="term" value="P:ATP synthesis coupled electron transport"/>
    <property type="evidence" value="ECO:0007669"/>
    <property type="project" value="InterPro"/>
</dbReference>
<dbReference type="STRING" id="399550.Smar_1058"/>
<feature type="transmembrane region" description="Helical" evidence="6">
    <location>
        <begin position="67"/>
        <end position="85"/>
    </location>
</feature>
<feature type="transmembrane region" description="Helical" evidence="6">
    <location>
        <begin position="119"/>
        <end position="140"/>
    </location>
</feature>
<dbReference type="InterPro" id="IPR050586">
    <property type="entry name" value="CPA3_Na-H_Antiporter_D"/>
</dbReference>
<sequence>MLMNSVDASILVTKYLILATLSSLILIGGSIVDKRRILGRILRVIGYIGIILFVVIDALYMHILNSISYPFLLLLSLICVSITIYTEGYSRVLFGMARVLQVPVEILSVSMLMLFSSTLLIEFVMFWIITELIGFMIILFNGTHESWRAAITYLVVGALTADISLFTVLAVLAQNIGLENIFSLSIKNIMLLQSSVNPLLSILILLGFIAKAALVPFHFWLPDAYTVAPTPASALFSGVMEKMSVFSILIIFYMINVDYILTGTILIILGLLTSIYAGLQAILQSDAKRLLSYSTMGYSGCIMGFVGLYALTGFEEIVLYAFLLLIFAHGLSKSLLFMNAGTMEILANTREIYDLGYLARIDRRGAFTIVFGGLSLLGAPPTIGFIAKFLGFAAALFAVIRYGVIGVPLLVSLAFMSAAGIVYVLKYLGSYYGGYKPFIGRVIKYYLLDWGEILSVILIIVLGIVGSYMVYVLLSSIYVLILDIILLLALLITQLNIKRIKIREEEPWIGGAYP</sequence>
<dbReference type="EMBL" id="CP000575">
    <property type="protein sequence ID" value="ABN70156.1"/>
    <property type="molecule type" value="Genomic_DNA"/>
</dbReference>
<keyword evidence="3 6" id="KW-0812">Transmembrane</keyword>
<evidence type="ECO:0000256" key="2">
    <source>
        <dbReference type="ARBA" id="ARBA00022475"/>
    </source>
</evidence>
<gene>
    <name evidence="8" type="ordered locus">Smar_1058</name>
</gene>
<feature type="transmembrane region" description="Helical" evidence="6">
    <location>
        <begin position="233"/>
        <end position="253"/>
    </location>
</feature>
<feature type="domain" description="NADH:quinone oxidoreductase/Mrp antiporter transmembrane" evidence="7">
    <location>
        <begin position="119"/>
        <end position="396"/>
    </location>
</feature>
<feature type="transmembrane region" description="Helical" evidence="6">
    <location>
        <begin position="446"/>
        <end position="465"/>
    </location>
</feature>
<dbReference type="Pfam" id="PF00361">
    <property type="entry name" value="Proton_antipo_M"/>
    <property type="match status" value="1"/>
</dbReference>
<accession>A3DNE6</accession>
<dbReference type="Proteomes" id="UP000000254">
    <property type="component" value="Chromosome"/>
</dbReference>
<keyword evidence="9" id="KW-1185">Reference proteome</keyword>
<dbReference type="PANTHER" id="PTHR42703:SF1">
    <property type="entry name" value="NA(+)_H(+) ANTIPORTER SUBUNIT D1"/>
    <property type="match status" value="1"/>
</dbReference>
<evidence type="ECO:0000256" key="1">
    <source>
        <dbReference type="ARBA" id="ARBA00004651"/>
    </source>
</evidence>
<dbReference type="InterPro" id="IPR001750">
    <property type="entry name" value="ND/Mrp_TM"/>
</dbReference>
<feature type="transmembrane region" description="Helical" evidence="6">
    <location>
        <begin position="92"/>
        <end position="113"/>
    </location>
</feature>